<dbReference type="EMBL" id="JAWDKD010000018">
    <property type="protein sequence ID" value="MDV0447097.1"/>
    <property type="molecule type" value="Genomic_DNA"/>
</dbReference>
<proteinExistence type="predicted"/>
<evidence type="ECO:0008006" key="4">
    <source>
        <dbReference type="Google" id="ProtNLM"/>
    </source>
</evidence>
<comment type="caution">
    <text evidence="2">The sequence shown here is derived from an EMBL/GenBank/DDBJ whole genome shotgun (WGS) entry which is preliminary data.</text>
</comment>
<name>A0AAE4SD33_9EURY</name>
<feature type="compositionally biased region" description="Basic and acidic residues" evidence="1">
    <location>
        <begin position="107"/>
        <end position="124"/>
    </location>
</feature>
<evidence type="ECO:0000313" key="3">
    <source>
        <dbReference type="Proteomes" id="UP001271789"/>
    </source>
</evidence>
<evidence type="ECO:0000313" key="2">
    <source>
        <dbReference type="EMBL" id="MDV0447097.1"/>
    </source>
</evidence>
<evidence type="ECO:0000256" key="1">
    <source>
        <dbReference type="SAM" id="MobiDB-lite"/>
    </source>
</evidence>
<feature type="region of interest" description="Disordered" evidence="1">
    <location>
        <begin position="104"/>
        <end position="124"/>
    </location>
</feature>
<dbReference type="InterPro" id="IPR021857">
    <property type="entry name" value="DUF3467"/>
</dbReference>
<organism evidence="2 3">
    <name type="scientific">Methanolapillus africanus</name>
    <dbReference type="NCBI Taxonomy" id="3028297"/>
    <lineage>
        <taxon>Archaea</taxon>
        <taxon>Methanobacteriati</taxon>
        <taxon>Methanobacteriota</taxon>
        <taxon>Stenosarchaea group</taxon>
        <taxon>Methanomicrobia</taxon>
        <taxon>Methanosarcinales</taxon>
        <taxon>Methanosarcinaceae</taxon>
        <taxon>Methanolapillus</taxon>
    </lineage>
</organism>
<dbReference type="AlphaFoldDB" id="A0AAE4SD33"/>
<keyword evidence="3" id="KW-1185">Reference proteome</keyword>
<dbReference type="Proteomes" id="UP001271789">
    <property type="component" value="Unassembled WGS sequence"/>
</dbReference>
<dbReference type="RefSeq" id="WP_338099515.1">
    <property type="nucleotide sequence ID" value="NZ_JAWDKD010000018.1"/>
</dbReference>
<accession>A0AAE4SD33</accession>
<gene>
    <name evidence="2" type="ORF">MsAg5_09710</name>
</gene>
<sequence>MENNEQIPTPKKNEPQKIEVVLELSKEEDCKQFYAIGAIGVNNIYDFRISFYNDEPELAQGSGIRKIHRKIGTEIILSPIAAMELSRWLDQNVKDYERKFGPIFKNQKPEEGDQPKSKILEGYA</sequence>
<dbReference type="Pfam" id="PF11950">
    <property type="entry name" value="DUF3467"/>
    <property type="match status" value="1"/>
</dbReference>
<reference evidence="2" key="1">
    <citation type="submission" date="2023-06" db="EMBL/GenBank/DDBJ databases">
        <title>Genome sequence of Methanosarcinaceae archaeon Ag5.</title>
        <authorList>
            <person name="Protasov E."/>
            <person name="Platt K."/>
            <person name="Poehlein A."/>
            <person name="Daniel R."/>
            <person name="Brune A."/>
        </authorList>
    </citation>
    <scope>NUCLEOTIDE SEQUENCE</scope>
    <source>
        <strain evidence="2">Ag5</strain>
    </source>
</reference>
<protein>
    <recommendedName>
        <fullName evidence="4">DUF3467 domain-containing protein</fullName>
    </recommendedName>
</protein>